<keyword evidence="5" id="KW-1185">Reference proteome</keyword>
<dbReference type="GO" id="GO:0034451">
    <property type="term" value="C:centriolar satellite"/>
    <property type="evidence" value="ECO:0007669"/>
    <property type="project" value="TreeGrafter"/>
</dbReference>
<dbReference type="PANTHER" id="PTHR23311:SF7">
    <property type="entry name" value="CENTROSOMAL PROTEIN OF 72 KDA"/>
    <property type="match status" value="1"/>
</dbReference>
<protein>
    <submittedName>
        <fullName evidence="6">Centrosomal protein of 72 kDa-like</fullName>
    </submittedName>
</protein>
<organism evidence="5 6">
    <name type="scientific">Leptonychotes weddellii</name>
    <name type="common">Weddell seal</name>
    <name type="synonym">Otaria weddellii</name>
    <dbReference type="NCBI Taxonomy" id="9713"/>
    <lineage>
        <taxon>Eukaryota</taxon>
        <taxon>Metazoa</taxon>
        <taxon>Chordata</taxon>
        <taxon>Craniata</taxon>
        <taxon>Vertebrata</taxon>
        <taxon>Euteleostomi</taxon>
        <taxon>Mammalia</taxon>
        <taxon>Eutheria</taxon>
        <taxon>Laurasiatheria</taxon>
        <taxon>Carnivora</taxon>
        <taxon>Caniformia</taxon>
        <taxon>Pinnipedia</taxon>
        <taxon>Phocidae</taxon>
        <taxon>Monachinae</taxon>
        <taxon>Lobodontini</taxon>
        <taxon>Leptonychotes</taxon>
    </lineage>
</organism>
<gene>
    <name evidence="6" type="primary">LOC102750964</name>
</gene>
<evidence type="ECO:0000313" key="5">
    <source>
        <dbReference type="Proteomes" id="UP000245341"/>
    </source>
</evidence>
<dbReference type="KEGG" id="lww:102750964"/>
<dbReference type="PANTHER" id="PTHR23311">
    <property type="entry name" value="HEAT SHOCK REGULATED 2"/>
    <property type="match status" value="1"/>
</dbReference>
<evidence type="ECO:0000256" key="2">
    <source>
        <dbReference type="ARBA" id="ARBA00022737"/>
    </source>
</evidence>
<dbReference type="AlphaFoldDB" id="A0A2U3YNR7"/>
<evidence type="ECO:0000256" key="3">
    <source>
        <dbReference type="ARBA" id="ARBA00023054"/>
    </source>
</evidence>
<dbReference type="STRING" id="9713.A0A2U3YNR7"/>
<evidence type="ECO:0000256" key="4">
    <source>
        <dbReference type="SAM" id="Coils"/>
    </source>
</evidence>
<reference evidence="6" key="1">
    <citation type="submission" date="2025-08" db="UniProtKB">
        <authorList>
            <consortium name="RefSeq"/>
        </authorList>
    </citation>
    <scope>IDENTIFICATION</scope>
    <source>
        <tissue evidence="6">Liver</tissue>
    </source>
</reference>
<accession>A0A2U3YNR7</accession>
<dbReference type="GeneID" id="102750964"/>
<keyword evidence="1" id="KW-0433">Leucine-rich repeat</keyword>
<dbReference type="InterPro" id="IPR055320">
    <property type="entry name" value="CEP72-like"/>
</dbReference>
<dbReference type="RefSeq" id="XP_006745223.1">
    <property type="nucleotide sequence ID" value="XM_006745160.2"/>
</dbReference>
<keyword evidence="3 4" id="KW-0175">Coiled coil</keyword>
<dbReference type="GO" id="GO:0007099">
    <property type="term" value="P:centriole replication"/>
    <property type="evidence" value="ECO:0007669"/>
    <property type="project" value="TreeGrafter"/>
</dbReference>
<dbReference type="OrthoDB" id="676979at2759"/>
<evidence type="ECO:0000313" key="6">
    <source>
        <dbReference type="RefSeq" id="XP_006745223.1"/>
    </source>
</evidence>
<name>A0A2U3YNR7_LEPWE</name>
<proteinExistence type="predicted"/>
<sequence>MKKEAKNADTAATLNVQITGLQTSVKRLSGEIVELKQHLEHYDKIQELTQMLQESHSSLVSTNEHLLQELSQVRAQHKAEVEQLNWSYKELKKTLALFPHSSASLSGC</sequence>
<dbReference type="GO" id="GO:0007051">
    <property type="term" value="P:spindle organization"/>
    <property type="evidence" value="ECO:0007669"/>
    <property type="project" value="TreeGrafter"/>
</dbReference>
<evidence type="ECO:0000256" key="1">
    <source>
        <dbReference type="ARBA" id="ARBA00022614"/>
    </source>
</evidence>
<keyword evidence="2" id="KW-0677">Repeat</keyword>
<dbReference type="Proteomes" id="UP000245341">
    <property type="component" value="Unplaced"/>
</dbReference>
<dbReference type="GO" id="GO:1904779">
    <property type="term" value="P:regulation of protein localization to centrosome"/>
    <property type="evidence" value="ECO:0007669"/>
    <property type="project" value="TreeGrafter"/>
</dbReference>
<feature type="coiled-coil region" evidence="4">
    <location>
        <begin position="67"/>
        <end position="94"/>
    </location>
</feature>